<dbReference type="NCBIfam" id="NF011405">
    <property type="entry name" value="PRK14830.1"/>
    <property type="match status" value="1"/>
</dbReference>
<feature type="binding site" evidence="2">
    <location>
        <position position="45"/>
    </location>
    <ligand>
        <name>substrate</name>
    </ligand>
</feature>
<dbReference type="SUPFAM" id="SSF64005">
    <property type="entry name" value="Undecaprenyl diphosphate synthase"/>
    <property type="match status" value="1"/>
</dbReference>
<dbReference type="NCBIfam" id="NF011408">
    <property type="entry name" value="PRK14834.1"/>
    <property type="match status" value="1"/>
</dbReference>
<feature type="binding site" evidence="2">
    <location>
        <begin position="202"/>
        <end position="204"/>
    </location>
    <ligand>
        <name>substrate</name>
    </ligand>
</feature>
<feature type="active site" evidence="2">
    <location>
        <position position="28"/>
    </location>
</feature>
<dbReference type="PANTHER" id="PTHR10291:SF0">
    <property type="entry name" value="DEHYDRODOLICHYL DIPHOSPHATE SYNTHASE 2"/>
    <property type="match status" value="1"/>
</dbReference>
<evidence type="ECO:0000256" key="2">
    <source>
        <dbReference type="HAMAP-Rule" id="MF_01139"/>
    </source>
</evidence>
<dbReference type="EMBL" id="QQTP01000007">
    <property type="protein sequence ID" value="RDJ24185.1"/>
    <property type="molecule type" value="Genomic_DNA"/>
</dbReference>
<dbReference type="Pfam" id="PF01255">
    <property type="entry name" value="Prenyltransf"/>
    <property type="match status" value="1"/>
</dbReference>
<dbReference type="GO" id="GO:0005829">
    <property type="term" value="C:cytosol"/>
    <property type="evidence" value="ECO:0007669"/>
    <property type="project" value="TreeGrafter"/>
</dbReference>
<sequence>MSAGQRPGDHAQVPSQAQVPSHVAVIMDGNGRWAQLRGFPRQEGHRRGLEALRRTVKNAADLGIEFLTLYSFSTENWRRPATEVSFLMGLLRRFVEKDLAELDASNVRVRIIGGRSDLAPDLRMLVEHAEAMTRDNTGMTLVIAFNYGSRDEITRVARQLAADAAAGRIAPDAIDEAAISARLDTAEMPDPQLVIRTSGETRISNFLLWQAAYAEFVFTPVLWPDFDRAALEEALAEYRRRERRFGGLSEPTDRSVGAA</sequence>
<dbReference type="NCBIfam" id="TIGR00055">
    <property type="entry name" value="uppS"/>
    <property type="match status" value="1"/>
</dbReference>
<dbReference type="HAMAP" id="MF_01139">
    <property type="entry name" value="ISPT"/>
    <property type="match status" value="1"/>
</dbReference>
<organism evidence="3 4">
    <name type="scientific">Bosea caraganae</name>
    <dbReference type="NCBI Taxonomy" id="2763117"/>
    <lineage>
        <taxon>Bacteria</taxon>
        <taxon>Pseudomonadati</taxon>
        <taxon>Pseudomonadota</taxon>
        <taxon>Alphaproteobacteria</taxon>
        <taxon>Hyphomicrobiales</taxon>
        <taxon>Boseaceae</taxon>
        <taxon>Bosea</taxon>
    </lineage>
</organism>
<keyword evidence="2" id="KW-0479">Metal-binding</keyword>
<protein>
    <recommendedName>
        <fullName evidence="2">Isoprenyl transferase</fullName>
        <ecNumber evidence="2">2.5.1.-</ecNumber>
    </recommendedName>
</protein>
<evidence type="ECO:0000313" key="4">
    <source>
        <dbReference type="Proteomes" id="UP000255207"/>
    </source>
</evidence>
<comment type="similarity">
    <text evidence="2">Belongs to the UPP synthase family.</text>
</comment>
<comment type="subunit">
    <text evidence="2">Homodimer.</text>
</comment>
<feature type="binding site" evidence="2">
    <location>
        <position position="215"/>
    </location>
    <ligand>
        <name>Mg(2+)</name>
        <dbReference type="ChEBI" id="CHEBI:18420"/>
    </ligand>
</feature>
<dbReference type="OrthoDB" id="4191603at2"/>
<feature type="binding site" evidence="2">
    <location>
        <position position="196"/>
    </location>
    <ligand>
        <name>substrate</name>
    </ligand>
</feature>
<evidence type="ECO:0000256" key="1">
    <source>
        <dbReference type="ARBA" id="ARBA00022679"/>
    </source>
</evidence>
<comment type="cofactor">
    <cofactor evidence="2">
        <name>Mg(2+)</name>
        <dbReference type="ChEBI" id="CHEBI:18420"/>
    </cofactor>
    <text evidence="2">Binds 2 magnesium ions per subunit.</text>
</comment>
<name>A0A370L6D1_9HYPH</name>
<evidence type="ECO:0000313" key="3">
    <source>
        <dbReference type="EMBL" id="RDJ24185.1"/>
    </source>
</evidence>
<comment type="caution">
    <text evidence="3">The sequence shown here is derived from an EMBL/GenBank/DDBJ whole genome shotgun (WGS) entry which is preliminary data.</text>
</comment>
<dbReference type="RefSeq" id="WP_114830044.1">
    <property type="nucleotide sequence ID" value="NZ_QQTO01000007.1"/>
</dbReference>
<dbReference type="AlphaFoldDB" id="A0A370L6D1"/>
<dbReference type="InterPro" id="IPR036424">
    <property type="entry name" value="UPP_synth-like_sf"/>
</dbReference>
<feature type="binding site" evidence="2">
    <location>
        <position position="28"/>
    </location>
    <ligand>
        <name>Mg(2+)</name>
        <dbReference type="ChEBI" id="CHEBI:18420"/>
    </ligand>
</feature>
<keyword evidence="4" id="KW-1185">Reference proteome</keyword>
<keyword evidence="1 2" id="KW-0808">Transferase</keyword>
<gene>
    <name evidence="3" type="ORF">DWE98_14870</name>
</gene>
<dbReference type="GO" id="GO:0008834">
    <property type="term" value="F:ditrans,polycis-undecaprenyl-diphosphate synthase [(2E,6E)-farnesyl-diphosphate specific] activity"/>
    <property type="evidence" value="ECO:0007669"/>
    <property type="project" value="TreeGrafter"/>
</dbReference>
<dbReference type="GO" id="GO:0000287">
    <property type="term" value="F:magnesium ion binding"/>
    <property type="evidence" value="ECO:0007669"/>
    <property type="project" value="UniProtKB-UniRule"/>
</dbReference>
<accession>A0A370L6D1</accession>
<feature type="binding site" evidence="2">
    <location>
        <position position="33"/>
    </location>
    <ligand>
        <name>substrate</name>
    </ligand>
</feature>
<dbReference type="EC" id="2.5.1.-" evidence="2"/>
<dbReference type="Proteomes" id="UP000255207">
    <property type="component" value="Unassembled WGS sequence"/>
</dbReference>
<comment type="function">
    <text evidence="2">Catalyzes the condensation of isopentenyl diphosphate (IPP) with allylic pyrophosphates generating different type of terpenoids.</text>
</comment>
<dbReference type="PANTHER" id="PTHR10291">
    <property type="entry name" value="DEHYDRODOLICHYL DIPHOSPHATE SYNTHASE FAMILY MEMBER"/>
    <property type="match status" value="1"/>
</dbReference>
<keyword evidence="2" id="KW-0460">Magnesium</keyword>
<feature type="binding site" evidence="2">
    <location>
        <position position="79"/>
    </location>
    <ligand>
        <name>substrate</name>
    </ligand>
</feature>
<dbReference type="Gene3D" id="3.40.1180.10">
    <property type="entry name" value="Decaprenyl diphosphate synthase-like"/>
    <property type="match status" value="1"/>
</dbReference>
<dbReference type="FunFam" id="3.40.1180.10:FF:000001">
    <property type="entry name" value="(2E,6E)-farnesyl-diphosphate-specific ditrans,polycis-undecaprenyl-diphosphate synthase"/>
    <property type="match status" value="1"/>
</dbReference>
<feature type="binding site" evidence="2">
    <location>
        <begin position="29"/>
        <end position="32"/>
    </location>
    <ligand>
        <name>substrate</name>
    </ligand>
</feature>
<feature type="active site" description="Proton acceptor" evidence="2">
    <location>
        <position position="76"/>
    </location>
</feature>
<proteinExistence type="inferred from homology"/>
<feature type="binding site" evidence="2">
    <location>
        <position position="77"/>
    </location>
    <ligand>
        <name>substrate</name>
    </ligand>
</feature>
<reference evidence="4" key="1">
    <citation type="submission" date="2018-07" db="EMBL/GenBank/DDBJ databases">
        <authorList>
            <person name="Safronova V.I."/>
            <person name="Chirak E.R."/>
            <person name="Sazanova A.L."/>
        </authorList>
    </citation>
    <scope>NUCLEOTIDE SEQUENCE [LARGE SCALE GENOMIC DNA]</scope>
    <source>
        <strain evidence="4">RCAM04685</strain>
    </source>
</reference>
<feature type="binding site" evidence="2">
    <location>
        <begin position="73"/>
        <end position="75"/>
    </location>
    <ligand>
        <name>substrate</name>
    </ligand>
</feature>
<feature type="binding site" evidence="2">
    <location>
        <position position="41"/>
    </location>
    <ligand>
        <name>substrate</name>
    </ligand>
</feature>
<dbReference type="CDD" id="cd00475">
    <property type="entry name" value="Cis_IPPS"/>
    <property type="match status" value="1"/>
</dbReference>
<dbReference type="InterPro" id="IPR001441">
    <property type="entry name" value="UPP_synth-like"/>
</dbReference>
<dbReference type="GO" id="GO:0016094">
    <property type="term" value="P:polyprenol biosynthetic process"/>
    <property type="evidence" value="ECO:0007669"/>
    <property type="project" value="TreeGrafter"/>
</dbReference>